<accession>A0A847VD44</accession>
<feature type="domain" description="Transglutaminase-like" evidence="2">
    <location>
        <begin position="241"/>
        <end position="307"/>
    </location>
</feature>
<feature type="non-terminal residue" evidence="3">
    <location>
        <position position="1"/>
    </location>
</feature>
<evidence type="ECO:0000313" key="4">
    <source>
        <dbReference type="Proteomes" id="UP000564033"/>
    </source>
</evidence>
<dbReference type="SUPFAM" id="SSF54001">
    <property type="entry name" value="Cysteine proteinases"/>
    <property type="match status" value="1"/>
</dbReference>
<organism evidence="3 4">
    <name type="scientific">Candidatus Dojkabacteria bacterium</name>
    <dbReference type="NCBI Taxonomy" id="2099670"/>
    <lineage>
        <taxon>Bacteria</taxon>
        <taxon>Candidatus Dojkabacteria</taxon>
    </lineage>
</organism>
<gene>
    <name evidence="3" type="ORF">GX888_01460</name>
</gene>
<name>A0A847VD44_9BACT</name>
<keyword evidence="1" id="KW-0812">Transmembrane</keyword>
<feature type="transmembrane region" description="Helical" evidence="1">
    <location>
        <begin position="472"/>
        <end position="493"/>
    </location>
</feature>
<sequence length="500" mass="57265">YSTVTEGNSLSLLSSVLDTQVRTFSFTYPSSLGLISWSSTPINSVNTKGDKTEIITGTPQAERINMSIGSNITYRFKISKNLLNSSEEILLSDIKLPLNNSYQHIVIESYSPEPDRAYRDADNNYILQYSLAPLSSMDIEIEGYILMNKTQYTKPLIIDIPTSNLWKINNISLAKQINKYLENSGLKLPETFSSISQLQSNDEKEILYTSIYKYVINVLKPNTDTIGSLLGSERLGGEEVLLKQDICTSEDYSDALIALLRYYDIPSRLVLGYITNISNYHPEGIYHHWVEYYDEVQKDWLILDPFLEDYSNISLLKREMQDHIAIIYRYTNPNLPKLPFFSPEELKIELIDEEIELKHSVESYFSLEPYTISNPYLSGSIITKNTGNTILDNFLIVESNPNLSDYIDYIENNTETILLPGQTHNIKFNIPASAILDDMFASLNIESGTYAIEKEYVEYNLETLKDYKALNILSKAISILFFIFLNIAVYYVIKNNKQRK</sequence>
<dbReference type="InterPro" id="IPR038765">
    <property type="entry name" value="Papain-like_cys_pep_sf"/>
</dbReference>
<dbReference type="Pfam" id="PF01841">
    <property type="entry name" value="Transglut_core"/>
    <property type="match status" value="1"/>
</dbReference>
<evidence type="ECO:0000259" key="2">
    <source>
        <dbReference type="SMART" id="SM00460"/>
    </source>
</evidence>
<protein>
    <submittedName>
        <fullName evidence="3">Transglutaminase domain-containing protein</fullName>
    </submittedName>
</protein>
<evidence type="ECO:0000256" key="1">
    <source>
        <dbReference type="SAM" id="Phobius"/>
    </source>
</evidence>
<dbReference type="SMART" id="SM00460">
    <property type="entry name" value="TGc"/>
    <property type="match status" value="1"/>
</dbReference>
<comment type="caution">
    <text evidence="3">The sequence shown here is derived from an EMBL/GenBank/DDBJ whole genome shotgun (WGS) entry which is preliminary data.</text>
</comment>
<reference evidence="3 4" key="1">
    <citation type="journal article" date="2020" name="Biotechnol. Biofuels">
        <title>New insights from the biogas microbiome by comprehensive genome-resolved metagenomics of nearly 1600 species originating from multiple anaerobic digesters.</title>
        <authorList>
            <person name="Campanaro S."/>
            <person name="Treu L."/>
            <person name="Rodriguez-R L.M."/>
            <person name="Kovalovszki A."/>
            <person name="Ziels R.M."/>
            <person name="Maus I."/>
            <person name="Zhu X."/>
            <person name="Kougias P.G."/>
            <person name="Basile A."/>
            <person name="Luo G."/>
            <person name="Schluter A."/>
            <person name="Konstantinidis K.T."/>
            <person name="Angelidaki I."/>
        </authorList>
    </citation>
    <scope>NUCLEOTIDE SEQUENCE [LARGE SCALE GENOMIC DNA]</scope>
    <source>
        <strain evidence="3">AS19jrsBPTG_9</strain>
    </source>
</reference>
<proteinExistence type="predicted"/>
<dbReference type="Proteomes" id="UP000564033">
    <property type="component" value="Unassembled WGS sequence"/>
</dbReference>
<dbReference type="InterPro" id="IPR002931">
    <property type="entry name" value="Transglutaminase-like"/>
</dbReference>
<keyword evidence="1" id="KW-0472">Membrane</keyword>
<dbReference type="AlphaFoldDB" id="A0A847VD44"/>
<dbReference type="Gene3D" id="3.10.620.30">
    <property type="match status" value="1"/>
</dbReference>
<dbReference type="EMBL" id="JAAZIL010000039">
    <property type="protein sequence ID" value="NLZ24401.1"/>
    <property type="molecule type" value="Genomic_DNA"/>
</dbReference>
<evidence type="ECO:0000313" key="3">
    <source>
        <dbReference type="EMBL" id="NLZ24401.1"/>
    </source>
</evidence>
<keyword evidence="1" id="KW-1133">Transmembrane helix</keyword>